<evidence type="ECO:0000256" key="2">
    <source>
        <dbReference type="RuleBase" id="RU004508"/>
    </source>
</evidence>
<dbReference type="SUPFAM" id="SSF53383">
    <property type="entry name" value="PLP-dependent transferases"/>
    <property type="match status" value="1"/>
</dbReference>
<keyword evidence="3" id="KW-0032">Aminotransferase</keyword>
<gene>
    <name evidence="3" type="ORF">V3H18_00325</name>
</gene>
<sequence>MIPVFEPDFGEDEIAAVVAALRRGEISGSFGKDISEFEEAFASFCGCKYGVATTSGTTALHLAVAVLDLPPGSEVLMSASTNVATGLGAYHNGMIPIGVDSERQTWNLDIDLIEALITPKTKAIIPVHLFGHPVDMERLCAIADKHGLKVIEDCAEAHGARVRGRVVGGFGDMGCFSFYANKIITTGEGGMVVTNDRALAERLRLLRNLAFTQPRFRHELPGFNFRMTAYQAAMGVVQTKRIEKIVEAKRAMAERYRRLLGQIPGIELPREMDWAYHVYWMYAVIVRPEFGVARDELAAALKERGIETRTFFHPINTQPCFSKVLDARSVPTPVADDLWKTGLYLPSSHTLSEERISMVATAIYEIGRQVNS</sequence>
<reference evidence="3 4" key="1">
    <citation type="submission" date="2024-02" db="EMBL/GenBank/DDBJ databases">
        <authorList>
            <person name="Grouzdev D."/>
        </authorList>
    </citation>
    <scope>NUCLEOTIDE SEQUENCE [LARGE SCALE GENOMIC DNA]</scope>
    <source>
        <strain evidence="3 4">9N</strain>
    </source>
</reference>
<dbReference type="GO" id="GO:0008483">
    <property type="term" value="F:transaminase activity"/>
    <property type="evidence" value="ECO:0007669"/>
    <property type="project" value="UniProtKB-KW"/>
</dbReference>
<name>A0ABU7XD48_9HYPH</name>
<dbReference type="PANTHER" id="PTHR30244:SF34">
    <property type="entry name" value="DTDP-4-AMINO-4,6-DIDEOXYGALACTOSE TRANSAMINASE"/>
    <property type="match status" value="1"/>
</dbReference>
<dbReference type="EMBL" id="JAZHYN010000001">
    <property type="protein sequence ID" value="MEF3364972.1"/>
    <property type="molecule type" value="Genomic_DNA"/>
</dbReference>
<keyword evidence="3" id="KW-0808">Transferase</keyword>
<dbReference type="EC" id="2.6.1.-" evidence="3"/>
<dbReference type="PANTHER" id="PTHR30244">
    <property type="entry name" value="TRANSAMINASE"/>
    <property type="match status" value="1"/>
</dbReference>
<dbReference type="Proteomes" id="UP001350748">
    <property type="component" value="Unassembled WGS sequence"/>
</dbReference>
<accession>A0ABU7XD48</accession>
<evidence type="ECO:0000313" key="3">
    <source>
        <dbReference type="EMBL" id="MEF3364972.1"/>
    </source>
</evidence>
<dbReference type="Gene3D" id="3.90.1150.10">
    <property type="entry name" value="Aspartate Aminotransferase, domain 1"/>
    <property type="match status" value="1"/>
</dbReference>
<dbReference type="Pfam" id="PF01041">
    <property type="entry name" value="DegT_DnrJ_EryC1"/>
    <property type="match status" value="1"/>
</dbReference>
<dbReference type="Gene3D" id="3.40.640.10">
    <property type="entry name" value="Type I PLP-dependent aspartate aminotransferase-like (Major domain)"/>
    <property type="match status" value="1"/>
</dbReference>
<evidence type="ECO:0000256" key="1">
    <source>
        <dbReference type="ARBA" id="ARBA00037999"/>
    </source>
</evidence>
<keyword evidence="2" id="KW-0663">Pyridoxal phosphate</keyword>
<dbReference type="CDD" id="cd00616">
    <property type="entry name" value="AHBA_syn"/>
    <property type="match status" value="1"/>
</dbReference>
<dbReference type="InterPro" id="IPR015422">
    <property type="entry name" value="PyrdxlP-dep_Trfase_small"/>
</dbReference>
<dbReference type="InterPro" id="IPR015421">
    <property type="entry name" value="PyrdxlP-dep_Trfase_major"/>
</dbReference>
<comment type="caution">
    <text evidence="3">The sequence shown here is derived from an EMBL/GenBank/DDBJ whole genome shotgun (WGS) entry which is preliminary data.</text>
</comment>
<dbReference type="RefSeq" id="WP_332079856.1">
    <property type="nucleotide sequence ID" value="NZ_JAZHYN010000001.1"/>
</dbReference>
<proteinExistence type="inferred from homology"/>
<dbReference type="InterPro" id="IPR015424">
    <property type="entry name" value="PyrdxlP-dep_Trfase"/>
</dbReference>
<organism evidence="3 4">
    <name type="scientific">Methylocystis borbori</name>
    <dbReference type="NCBI Taxonomy" id="3118750"/>
    <lineage>
        <taxon>Bacteria</taxon>
        <taxon>Pseudomonadati</taxon>
        <taxon>Pseudomonadota</taxon>
        <taxon>Alphaproteobacteria</taxon>
        <taxon>Hyphomicrobiales</taxon>
        <taxon>Methylocystaceae</taxon>
        <taxon>Methylocystis</taxon>
    </lineage>
</organism>
<comment type="similarity">
    <text evidence="1 2">Belongs to the DegT/DnrJ/EryC1 family.</text>
</comment>
<dbReference type="PIRSF" id="PIRSF000390">
    <property type="entry name" value="PLP_StrS"/>
    <property type="match status" value="1"/>
</dbReference>
<dbReference type="InterPro" id="IPR000653">
    <property type="entry name" value="DegT/StrS_aminotransferase"/>
</dbReference>
<evidence type="ECO:0000313" key="4">
    <source>
        <dbReference type="Proteomes" id="UP001350748"/>
    </source>
</evidence>
<protein>
    <submittedName>
        <fullName evidence="3">DegT/DnrJ/EryC1/StrS family aminotransferase</fullName>
        <ecNumber evidence="3">2.6.1.-</ecNumber>
    </submittedName>
</protein>
<keyword evidence="4" id="KW-1185">Reference proteome</keyword>